<gene>
    <name evidence="1" type="ORF">PR048_025817</name>
</gene>
<evidence type="ECO:0000313" key="2">
    <source>
        <dbReference type="Proteomes" id="UP001159363"/>
    </source>
</evidence>
<evidence type="ECO:0008006" key="3">
    <source>
        <dbReference type="Google" id="ProtNLM"/>
    </source>
</evidence>
<dbReference type="Proteomes" id="UP001159363">
    <property type="component" value="Chromosome 10"/>
</dbReference>
<protein>
    <recommendedName>
        <fullName evidence="3">DDE-1 domain-containing protein</fullName>
    </recommendedName>
</protein>
<organism evidence="1 2">
    <name type="scientific">Dryococelus australis</name>
    <dbReference type="NCBI Taxonomy" id="614101"/>
    <lineage>
        <taxon>Eukaryota</taxon>
        <taxon>Metazoa</taxon>
        <taxon>Ecdysozoa</taxon>
        <taxon>Arthropoda</taxon>
        <taxon>Hexapoda</taxon>
        <taxon>Insecta</taxon>
        <taxon>Pterygota</taxon>
        <taxon>Neoptera</taxon>
        <taxon>Polyneoptera</taxon>
        <taxon>Phasmatodea</taxon>
        <taxon>Verophasmatodea</taxon>
        <taxon>Anareolatae</taxon>
        <taxon>Phasmatidae</taxon>
        <taxon>Eurycanthinae</taxon>
        <taxon>Dryococelus</taxon>
    </lineage>
</organism>
<accession>A0ABQ9GJM6</accession>
<dbReference type="EMBL" id="JARBHB010000011">
    <property type="protein sequence ID" value="KAJ8872215.1"/>
    <property type="molecule type" value="Genomic_DNA"/>
</dbReference>
<sequence length="87" mass="9714">MLPIMRKQERTKAIIGDNLSSHINFEVLRLSTKCSVLPTDEEPLAKSSSIVEGECSRKSVHINSKGTLSNVPEEVTGEKFFHSGRRM</sequence>
<reference evidence="1 2" key="1">
    <citation type="submission" date="2023-02" db="EMBL/GenBank/DDBJ databases">
        <title>LHISI_Scaffold_Assembly.</title>
        <authorList>
            <person name="Stuart O.P."/>
            <person name="Cleave R."/>
            <person name="Magrath M.J.L."/>
            <person name="Mikheyev A.S."/>
        </authorList>
    </citation>
    <scope>NUCLEOTIDE SEQUENCE [LARGE SCALE GENOMIC DNA]</scope>
    <source>
        <strain evidence="1">Daus_M_001</strain>
        <tissue evidence="1">Leg muscle</tissue>
    </source>
</reference>
<name>A0ABQ9GJM6_9NEOP</name>
<keyword evidence="2" id="KW-1185">Reference proteome</keyword>
<comment type="caution">
    <text evidence="1">The sequence shown here is derived from an EMBL/GenBank/DDBJ whole genome shotgun (WGS) entry which is preliminary data.</text>
</comment>
<proteinExistence type="predicted"/>
<evidence type="ECO:0000313" key="1">
    <source>
        <dbReference type="EMBL" id="KAJ8872215.1"/>
    </source>
</evidence>